<reference evidence="2" key="1">
    <citation type="submission" date="2022-11" db="UniProtKB">
        <authorList>
            <consortium name="WormBaseParasite"/>
        </authorList>
    </citation>
    <scope>IDENTIFICATION</scope>
</reference>
<accession>A0A914VTA3</accession>
<name>A0A914VTA3_9BILA</name>
<organism evidence="1 2">
    <name type="scientific">Plectus sambesii</name>
    <dbReference type="NCBI Taxonomy" id="2011161"/>
    <lineage>
        <taxon>Eukaryota</taxon>
        <taxon>Metazoa</taxon>
        <taxon>Ecdysozoa</taxon>
        <taxon>Nematoda</taxon>
        <taxon>Chromadorea</taxon>
        <taxon>Plectida</taxon>
        <taxon>Plectina</taxon>
        <taxon>Plectoidea</taxon>
        <taxon>Plectidae</taxon>
        <taxon>Plectus</taxon>
    </lineage>
</organism>
<evidence type="ECO:0000313" key="2">
    <source>
        <dbReference type="WBParaSite" id="PSAMB.scaffold2427size23318.g17732.t1"/>
    </source>
</evidence>
<dbReference type="Proteomes" id="UP000887566">
    <property type="component" value="Unplaced"/>
</dbReference>
<keyword evidence="1" id="KW-1185">Reference proteome</keyword>
<dbReference type="WBParaSite" id="PSAMB.scaffold2427size23318.g17732.t1">
    <property type="protein sequence ID" value="PSAMB.scaffold2427size23318.g17732.t1"/>
    <property type="gene ID" value="PSAMB.scaffold2427size23318.g17732"/>
</dbReference>
<proteinExistence type="predicted"/>
<evidence type="ECO:0000313" key="1">
    <source>
        <dbReference type="Proteomes" id="UP000887566"/>
    </source>
</evidence>
<sequence>MYGAGQWSCVWRTGEQVIVQEETRFDRPRAAPTNVLLTFFLSLSRCVGGAPLWLPHRAILADEHHLLPVFHRRRDPHLNQTHPEYAPYRLFCGVAHLTPVTVSSAYVPQ</sequence>
<protein>
    <submittedName>
        <fullName evidence="2">Uncharacterized protein</fullName>
    </submittedName>
</protein>
<dbReference type="AlphaFoldDB" id="A0A914VTA3"/>